<dbReference type="Gene3D" id="1.10.260.40">
    <property type="entry name" value="lambda repressor-like DNA-binding domains"/>
    <property type="match status" value="1"/>
</dbReference>
<protein>
    <submittedName>
        <fullName evidence="2">Helix-turn-helix transcriptional regulator</fullName>
    </submittedName>
</protein>
<gene>
    <name evidence="2" type="ORF">MMSR116_29310</name>
</gene>
<name>A0A6B9FZF6_9HYPH</name>
<dbReference type="SUPFAM" id="SSF47413">
    <property type="entry name" value="lambda repressor-like DNA-binding domains"/>
    <property type="match status" value="1"/>
</dbReference>
<dbReference type="Pfam" id="PF13560">
    <property type="entry name" value="HTH_31"/>
    <property type="match status" value="1"/>
</dbReference>
<dbReference type="AlphaFoldDB" id="A0A6B9FZF6"/>
<evidence type="ECO:0000259" key="1">
    <source>
        <dbReference type="PROSITE" id="PS50943"/>
    </source>
</evidence>
<dbReference type="Proteomes" id="UP000012488">
    <property type="component" value="Chromosome"/>
</dbReference>
<reference evidence="2 3" key="1">
    <citation type="journal article" date="2012" name="Genet. Mol. Biol.">
        <title>Analysis of 16S rRNA and mxaF genes revealing insights into Methylobacterium niche-specific plant association.</title>
        <authorList>
            <person name="Dourado M.N."/>
            <person name="Andreote F.D."/>
            <person name="Dini-Andreote F."/>
            <person name="Conti R."/>
            <person name="Araujo J.M."/>
            <person name="Araujo W.L."/>
        </authorList>
    </citation>
    <scope>NUCLEOTIDE SEQUENCE [LARGE SCALE GENOMIC DNA]</scope>
    <source>
        <strain evidence="2 3">SR1.6/6</strain>
    </source>
</reference>
<dbReference type="CDD" id="cd00093">
    <property type="entry name" value="HTH_XRE"/>
    <property type="match status" value="1"/>
</dbReference>
<reference evidence="2 3" key="2">
    <citation type="journal article" date="2013" name="Genome Announc.">
        <title>Draft Genome Sequence of Methylobacterium mesophilicum Strain SR1.6/6, Isolated from Citrus sinensis.</title>
        <authorList>
            <person name="Marinho Almeida D."/>
            <person name="Dini-Andreote F."/>
            <person name="Camargo Neves A.A."/>
            <person name="Juca Ramos R.T."/>
            <person name="Andreote F.D."/>
            <person name="Carneiro A.R."/>
            <person name="Oliveira de Souza Lima A."/>
            <person name="Caracciolo Gomes de Sa P.H."/>
            <person name="Ribeiro Barbosa M.S."/>
            <person name="Araujo W.L."/>
            <person name="Silva A."/>
        </authorList>
    </citation>
    <scope>NUCLEOTIDE SEQUENCE [LARGE SCALE GENOMIC DNA]</scope>
    <source>
        <strain evidence="2 3">SR1.6/6</strain>
    </source>
</reference>
<sequence>MQMMFMDTQTVNGENGDMPQVSYPSGYLDEVAARVRLFRSVVASTQVELCHRIGISTNAWSHYEKGRSPPSELVCAKLKRLHGVTRDWFMDGSLAGMPVDLVQKLEAAAPVPTRTNKQRA</sequence>
<dbReference type="EMBL" id="CP043538">
    <property type="protein sequence ID" value="QGY05535.1"/>
    <property type="molecule type" value="Genomic_DNA"/>
</dbReference>
<evidence type="ECO:0000313" key="3">
    <source>
        <dbReference type="Proteomes" id="UP000012488"/>
    </source>
</evidence>
<accession>A0A6B9FZF6</accession>
<dbReference type="InterPro" id="IPR010982">
    <property type="entry name" value="Lambda_DNA-bd_dom_sf"/>
</dbReference>
<dbReference type="GO" id="GO:0003677">
    <property type="term" value="F:DNA binding"/>
    <property type="evidence" value="ECO:0007669"/>
    <property type="project" value="InterPro"/>
</dbReference>
<feature type="domain" description="HTH cro/C1-type" evidence="1">
    <location>
        <begin position="45"/>
        <end position="89"/>
    </location>
</feature>
<organism evidence="2 3">
    <name type="scientific">Methylobacterium mesophilicum SR1.6/6</name>
    <dbReference type="NCBI Taxonomy" id="908290"/>
    <lineage>
        <taxon>Bacteria</taxon>
        <taxon>Pseudomonadati</taxon>
        <taxon>Pseudomonadota</taxon>
        <taxon>Alphaproteobacteria</taxon>
        <taxon>Hyphomicrobiales</taxon>
        <taxon>Methylobacteriaceae</taxon>
        <taxon>Methylobacterium</taxon>
    </lineage>
</organism>
<evidence type="ECO:0000313" key="2">
    <source>
        <dbReference type="EMBL" id="QGY05535.1"/>
    </source>
</evidence>
<dbReference type="KEGG" id="mmes:MMSR116_29310"/>
<proteinExistence type="predicted"/>
<dbReference type="SMART" id="SM00530">
    <property type="entry name" value="HTH_XRE"/>
    <property type="match status" value="1"/>
</dbReference>
<dbReference type="PROSITE" id="PS50943">
    <property type="entry name" value="HTH_CROC1"/>
    <property type="match status" value="1"/>
</dbReference>
<dbReference type="InterPro" id="IPR001387">
    <property type="entry name" value="Cro/C1-type_HTH"/>
</dbReference>